<dbReference type="KEGG" id="pnd:Pla175_45280"/>
<dbReference type="RefSeq" id="WP_145290909.1">
    <property type="nucleotide sequence ID" value="NZ_CP036291.1"/>
</dbReference>
<reference evidence="1 2" key="1">
    <citation type="submission" date="2019-02" db="EMBL/GenBank/DDBJ databases">
        <title>Deep-cultivation of Planctomycetes and their phenomic and genomic characterization uncovers novel biology.</title>
        <authorList>
            <person name="Wiegand S."/>
            <person name="Jogler M."/>
            <person name="Boedeker C."/>
            <person name="Pinto D."/>
            <person name="Vollmers J."/>
            <person name="Rivas-Marin E."/>
            <person name="Kohn T."/>
            <person name="Peeters S.H."/>
            <person name="Heuer A."/>
            <person name="Rast P."/>
            <person name="Oberbeckmann S."/>
            <person name="Bunk B."/>
            <person name="Jeske O."/>
            <person name="Meyerdierks A."/>
            <person name="Storesund J.E."/>
            <person name="Kallscheuer N."/>
            <person name="Luecker S."/>
            <person name="Lage O.M."/>
            <person name="Pohl T."/>
            <person name="Merkel B.J."/>
            <person name="Hornburger P."/>
            <person name="Mueller R.-W."/>
            <person name="Bruemmer F."/>
            <person name="Labrenz M."/>
            <person name="Spormann A.M."/>
            <person name="Op den Camp H."/>
            <person name="Overmann J."/>
            <person name="Amann R."/>
            <person name="Jetten M.S.M."/>
            <person name="Mascher T."/>
            <person name="Medema M.H."/>
            <person name="Devos D.P."/>
            <person name="Kaster A.-K."/>
            <person name="Ovreas L."/>
            <person name="Rohde M."/>
            <person name="Galperin M.Y."/>
            <person name="Jogler C."/>
        </authorList>
    </citation>
    <scope>NUCLEOTIDE SEQUENCE [LARGE SCALE GENOMIC DNA]</scope>
    <source>
        <strain evidence="1 2">Pla175</strain>
    </source>
</reference>
<gene>
    <name evidence="1" type="ORF">Pla175_45280</name>
</gene>
<evidence type="ECO:0008006" key="3">
    <source>
        <dbReference type="Google" id="ProtNLM"/>
    </source>
</evidence>
<proteinExistence type="predicted"/>
<protein>
    <recommendedName>
        <fullName evidence="3">LarA-like N-terminal domain-containing protein</fullName>
    </recommendedName>
</protein>
<dbReference type="Proteomes" id="UP000317429">
    <property type="component" value="Chromosome"/>
</dbReference>
<accession>A0A518DHZ8</accession>
<dbReference type="OrthoDB" id="9788398at2"/>
<evidence type="ECO:0000313" key="2">
    <source>
        <dbReference type="Proteomes" id="UP000317429"/>
    </source>
</evidence>
<organism evidence="1 2">
    <name type="scientific">Pirellulimonas nuda</name>
    <dbReference type="NCBI Taxonomy" id="2528009"/>
    <lineage>
        <taxon>Bacteria</taxon>
        <taxon>Pseudomonadati</taxon>
        <taxon>Planctomycetota</taxon>
        <taxon>Planctomycetia</taxon>
        <taxon>Pirellulales</taxon>
        <taxon>Lacipirellulaceae</taxon>
        <taxon>Pirellulimonas</taxon>
    </lineage>
</organism>
<keyword evidence="2" id="KW-1185">Reference proteome</keyword>
<dbReference type="Gene3D" id="3.40.50.11440">
    <property type="match status" value="1"/>
</dbReference>
<dbReference type="EMBL" id="CP036291">
    <property type="protein sequence ID" value="QDU91110.1"/>
    <property type="molecule type" value="Genomic_DNA"/>
</dbReference>
<dbReference type="AlphaFoldDB" id="A0A518DHZ8"/>
<name>A0A518DHZ8_9BACT</name>
<sequence length="408" mass="43404">MKPLPLYRVTQQLVENPIKDVAAEVRRQLDTLGAPPQGEVAITVGSRGIDNLALVTKTAGDWLRERGASPFVVPAMGSHNGATAAGQRAMVESLGVTEAACGMPIRSSMECVQVGEVDAGPVWMDRHAFQSAGVLALNRVKLHTSFSGPLQSGLVKMLVVGLGKIQSARVFHETPPGQMSASLAAMARPLLATGKVWAGLALVEDGADHTAEVHALAADQILAREPELLDRCRHYFPRLPVGTLNVLVVESIGKTYSGTGMDPNVVGRRGPGGQADTQGTEVRTIAALQLAEASQGNATGVGLADVVTQRLRDAIDNEKTLLNVLTTGSFDRGKAPVSLPDDQTLVATLRDRFGDARWMFIPNTLHLGVLWTTADVAQELRAHPRCQVASAPADLPFHAGRLKLDWVD</sequence>
<evidence type="ECO:0000313" key="1">
    <source>
        <dbReference type="EMBL" id="QDU91110.1"/>
    </source>
</evidence>